<accession>A0AAE9AXA1</accession>
<sequence length="78" mass="7359">MVASRVTGNTASGLGGGIHAAECAGLTADGGLVTFGTSVLDDAASSVGGIANFGSPLRLLTATPVVEGGVHPGINPIG</sequence>
<dbReference type="EMBL" id="SPAZ01000290">
    <property type="protein sequence ID" value="TQE21418.1"/>
    <property type="molecule type" value="Genomic_DNA"/>
</dbReference>
<evidence type="ECO:0000313" key="1">
    <source>
        <dbReference type="EMBL" id="TQE21418.1"/>
    </source>
</evidence>
<comment type="caution">
    <text evidence="1">The sequence shown here is derived from an EMBL/GenBank/DDBJ whole genome shotgun (WGS) entry which is preliminary data.</text>
</comment>
<proteinExistence type="predicted"/>
<gene>
    <name evidence="1" type="ORF">Sipo8835_37485</name>
</gene>
<reference evidence="1 2" key="1">
    <citation type="submission" date="2019-03" db="EMBL/GenBank/DDBJ databases">
        <title>Comparative genomic analyses of the sweetpotato soil rot pathogen, Streptomyces ipomoeae.</title>
        <authorList>
            <person name="Ruschel Soares N."/>
            <person name="Badger J.H."/>
            <person name="Huguet-Tapia J.C."/>
            <person name="Clark C.A."/>
            <person name="Pettis G.S."/>
        </authorList>
    </citation>
    <scope>NUCLEOTIDE SEQUENCE [LARGE SCALE GENOMIC DNA]</scope>
    <source>
        <strain evidence="1 2">88-35</strain>
    </source>
</reference>
<evidence type="ECO:0000313" key="2">
    <source>
        <dbReference type="Proteomes" id="UP000318720"/>
    </source>
</evidence>
<dbReference type="RefSeq" id="WP_009297235.1">
    <property type="nucleotide sequence ID" value="NZ_JARAVA010000127.1"/>
</dbReference>
<name>A0AAE9AXA1_9ACTN</name>
<protein>
    <submittedName>
        <fullName evidence="1">Uncharacterized protein</fullName>
    </submittedName>
</protein>
<organism evidence="1 2">
    <name type="scientific">Streptomyces ipomoeae</name>
    <dbReference type="NCBI Taxonomy" id="103232"/>
    <lineage>
        <taxon>Bacteria</taxon>
        <taxon>Bacillati</taxon>
        <taxon>Actinomycetota</taxon>
        <taxon>Actinomycetes</taxon>
        <taxon>Kitasatosporales</taxon>
        <taxon>Streptomycetaceae</taxon>
        <taxon>Streptomyces</taxon>
    </lineage>
</organism>
<dbReference type="Proteomes" id="UP000318720">
    <property type="component" value="Unassembled WGS sequence"/>
</dbReference>
<dbReference type="AlphaFoldDB" id="A0AAE9AXA1"/>